<evidence type="ECO:0000256" key="1">
    <source>
        <dbReference type="SAM" id="Phobius"/>
    </source>
</evidence>
<dbReference type="Pfam" id="PF01864">
    <property type="entry name" value="CarS-like"/>
    <property type="match status" value="1"/>
</dbReference>
<gene>
    <name evidence="2" type="ORF">B1B_19261</name>
</gene>
<proteinExistence type="predicted"/>
<keyword evidence="1" id="KW-1133">Transmembrane helix</keyword>
<dbReference type="InterPro" id="IPR032690">
    <property type="entry name" value="CarS"/>
</dbReference>
<keyword evidence="1" id="KW-0472">Membrane</keyword>
<reference evidence="2" key="1">
    <citation type="submission" date="2013-08" db="EMBL/GenBank/DDBJ databases">
        <authorList>
            <person name="Mendez C."/>
            <person name="Richter M."/>
            <person name="Ferrer M."/>
            <person name="Sanchez J."/>
        </authorList>
    </citation>
    <scope>NUCLEOTIDE SEQUENCE</scope>
</reference>
<comment type="caution">
    <text evidence="2">The sequence shown here is derived from an EMBL/GenBank/DDBJ whole genome shotgun (WGS) entry which is preliminary data.</text>
</comment>
<dbReference type="EMBL" id="AUZY01012937">
    <property type="protein sequence ID" value="EQD27161.1"/>
    <property type="molecule type" value="Genomic_DNA"/>
</dbReference>
<protein>
    <submittedName>
        <fullName evidence="2">Phosphatidate cytidylyltransferase</fullName>
        <ecNumber evidence="2">2.7.-.-</ecNumber>
    </submittedName>
</protein>
<dbReference type="PANTHER" id="PTHR39650">
    <property type="entry name" value="CDP-ARCHAEOL SYNTHASE"/>
    <property type="match status" value="1"/>
</dbReference>
<feature type="non-terminal residue" evidence="2">
    <location>
        <position position="120"/>
    </location>
</feature>
<dbReference type="EC" id="2.7.-.-" evidence="2"/>
<sequence length="120" mass="12672">MVDPLFQAVEALYVFIPAFAANSAAVLTGGYGKMDFGRNFIDGKRILGDGKTWSGYIGGTVLASILGLILYSLMLVFPLFANYPDPLLALYGAALLSAGSLTGDAFGSFIKRRIGIQRGG</sequence>
<keyword evidence="1" id="KW-0812">Transmembrane</keyword>
<dbReference type="AlphaFoldDB" id="T0XWI5"/>
<accession>T0XWI5</accession>
<feature type="transmembrane region" description="Helical" evidence="1">
    <location>
        <begin position="87"/>
        <end position="110"/>
    </location>
</feature>
<keyword evidence="2" id="KW-0808">Transferase</keyword>
<feature type="transmembrane region" description="Helical" evidence="1">
    <location>
        <begin position="53"/>
        <end position="81"/>
    </location>
</feature>
<feature type="transmembrane region" description="Helical" evidence="1">
    <location>
        <begin position="12"/>
        <end position="32"/>
    </location>
</feature>
<evidence type="ECO:0000313" key="2">
    <source>
        <dbReference type="EMBL" id="EQD27161.1"/>
    </source>
</evidence>
<keyword evidence="2" id="KW-0548">Nucleotidyltransferase</keyword>
<name>T0XWI5_9ZZZZ</name>
<reference evidence="2" key="2">
    <citation type="journal article" date="2014" name="ISME J.">
        <title>Microbial stratification in low pH oxic and suboxic macroscopic growths along an acid mine drainage.</title>
        <authorList>
            <person name="Mendez-Garcia C."/>
            <person name="Mesa V."/>
            <person name="Sprenger R.R."/>
            <person name="Richter M."/>
            <person name="Diez M.S."/>
            <person name="Solano J."/>
            <person name="Bargiela R."/>
            <person name="Golyshina O.V."/>
            <person name="Manteca A."/>
            <person name="Ramos J.L."/>
            <person name="Gallego J.R."/>
            <person name="Llorente I."/>
            <person name="Martins Dos Santos V.A."/>
            <person name="Jensen O.N."/>
            <person name="Pelaez A.I."/>
            <person name="Sanchez J."/>
            <person name="Ferrer M."/>
        </authorList>
    </citation>
    <scope>NUCLEOTIDE SEQUENCE</scope>
</reference>
<dbReference type="PANTHER" id="PTHR39650:SF1">
    <property type="entry name" value="CDP-ARCHAEOL SYNTHASE"/>
    <property type="match status" value="1"/>
</dbReference>
<organism evidence="2">
    <name type="scientific">mine drainage metagenome</name>
    <dbReference type="NCBI Taxonomy" id="410659"/>
    <lineage>
        <taxon>unclassified sequences</taxon>
        <taxon>metagenomes</taxon>
        <taxon>ecological metagenomes</taxon>
    </lineage>
</organism>
<dbReference type="GO" id="GO:0016779">
    <property type="term" value="F:nucleotidyltransferase activity"/>
    <property type="evidence" value="ECO:0007669"/>
    <property type="project" value="UniProtKB-KW"/>
</dbReference>